<name>A0A0C2CVC5_9BACT</name>
<sequence length="37" mass="3570">MARTSSLWKIAPSGRGGPSGAGVVEAVLESVGASING</sequence>
<protein>
    <submittedName>
        <fullName evidence="2">Uncharacterized protein</fullName>
    </submittedName>
</protein>
<dbReference type="EMBL" id="JMCC02000173">
    <property type="protein sequence ID" value="KIG11837.1"/>
    <property type="molecule type" value="Genomic_DNA"/>
</dbReference>
<feature type="region of interest" description="Disordered" evidence="1">
    <location>
        <begin position="1"/>
        <end position="21"/>
    </location>
</feature>
<evidence type="ECO:0000313" key="3">
    <source>
        <dbReference type="Proteomes" id="UP000031599"/>
    </source>
</evidence>
<comment type="caution">
    <text evidence="2">The sequence shown here is derived from an EMBL/GenBank/DDBJ whole genome shotgun (WGS) entry which is preliminary data.</text>
</comment>
<reference evidence="2 3" key="1">
    <citation type="submission" date="2014-12" db="EMBL/GenBank/DDBJ databases">
        <title>Genome assembly of Enhygromyxa salina DSM 15201.</title>
        <authorList>
            <person name="Sharma G."/>
            <person name="Subramanian S."/>
        </authorList>
    </citation>
    <scope>NUCLEOTIDE SEQUENCE [LARGE SCALE GENOMIC DNA]</scope>
    <source>
        <strain evidence="2 3">DSM 15201</strain>
    </source>
</reference>
<organism evidence="2 3">
    <name type="scientific">Enhygromyxa salina</name>
    <dbReference type="NCBI Taxonomy" id="215803"/>
    <lineage>
        <taxon>Bacteria</taxon>
        <taxon>Pseudomonadati</taxon>
        <taxon>Myxococcota</taxon>
        <taxon>Polyangia</taxon>
        <taxon>Nannocystales</taxon>
        <taxon>Nannocystaceae</taxon>
        <taxon>Enhygromyxa</taxon>
    </lineage>
</organism>
<gene>
    <name evidence="2" type="ORF">DB30_02389</name>
</gene>
<evidence type="ECO:0000313" key="2">
    <source>
        <dbReference type="EMBL" id="KIG11837.1"/>
    </source>
</evidence>
<accession>A0A0C2CVC5</accession>
<dbReference type="Proteomes" id="UP000031599">
    <property type="component" value="Unassembled WGS sequence"/>
</dbReference>
<dbReference type="AlphaFoldDB" id="A0A0C2CVC5"/>
<evidence type="ECO:0000256" key="1">
    <source>
        <dbReference type="SAM" id="MobiDB-lite"/>
    </source>
</evidence>
<proteinExistence type="predicted"/>